<dbReference type="CDD" id="cd02440">
    <property type="entry name" value="AdoMet_MTases"/>
    <property type="match status" value="1"/>
</dbReference>
<organism evidence="1 2">
    <name type="scientific">Vibrio aerogenes CECT 7868</name>
    <dbReference type="NCBI Taxonomy" id="1216006"/>
    <lineage>
        <taxon>Bacteria</taxon>
        <taxon>Pseudomonadati</taxon>
        <taxon>Pseudomonadota</taxon>
        <taxon>Gammaproteobacteria</taxon>
        <taxon>Vibrionales</taxon>
        <taxon>Vibrionaceae</taxon>
        <taxon>Vibrio</taxon>
    </lineage>
</organism>
<dbReference type="OrthoDB" id="108476at2"/>
<accession>A0A1M5ZDM1</accession>
<dbReference type="AlphaFoldDB" id="A0A1M5ZDM1"/>
<dbReference type="STRING" id="1216006.VA7868_02593"/>
<evidence type="ECO:0000313" key="1">
    <source>
        <dbReference type="EMBL" id="SHI22259.1"/>
    </source>
</evidence>
<dbReference type="SUPFAM" id="SSF53335">
    <property type="entry name" value="S-adenosyl-L-methionine-dependent methyltransferases"/>
    <property type="match status" value="1"/>
</dbReference>
<proteinExistence type="predicted"/>
<evidence type="ECO:0000313" key="2">
    <source>
        <dbReference type="Proteomes" id="UP000184608"/>
    </source>
</evidence>
<dbReference type="Gene3D" id="3.40.50.150">
    <property type="entry name" value="Vaccinia Virus protein VP39"/>
    <property type="match status" value="1"/>
</dbReference>
<dbReference type="EMBL" id="FQXZ01000027">
    <property type="protein sequence ID" value="SHI22259.1"/>
    <property type="molecule type" value="Genomic_DNA"/>
</dbReference>
<dbReference type="Proteomes" id="UP000184608">
    <property type="component" value="Unassembled WGS sequence"/>
</dbReference>
<gene>
    <name evidence="1" type="ORF">VA7868_02593</name>
</gene>
<dbReference type="InterPro" id="IPR029063">
    <property type="entry name" value="SAM-dependent_MTases_sf"/>
</dbReference>
<sequence length="256" mass="29866">MNINPLKILKHRKQEKRRQERQSEQQRVMKDVFHDNFTVLNGPFQGMKYIPDSYGSALLPKLIGSYEEPIQAWIDTLIDQKKYQLILDIGCAEGYYACGFAYSLPDVEIRAYDVSPTAHTMVKQLAEMNQLKNISIHGLCSHEELNRYTNQQTLVFCDIEGAENELLMPEQVPNLKYADLIIESHDCIIPGITEKLISRFKPTHHIKLVIDYPNRVNEYKIPVTPTAEELKFIFDERRAKYMRFLYLQSKDFQTCS</sequence>
<reference evidence="1 2" key="1">
    <citation type="submission" date="2016-11" db="EMBL/GenBank/DDBJ databases">
        <authorList>
            <person name="Jaros S."/>
            <person name="Januszkiewicz K."/>
            <person name="Wedrychowicz H."/>
        </authorList>
    </citation>
    <scope>NUCLEOTIDE SEQUENCE [LARGE SCALE GENOMIC DNA]</scope>
    <source>
        <strain evidence="1 2">CECT 7868</strain>
    </source>
</reference>
<keyword evidence="2" id="KW-1185">Reference proteome</keyword>
<name>A0A1M5ZDM1_9VIBR</name>
<dbReference type="RefSeq" id="WP_073604245.1">
    <property type="nucleotide sequence ID" value="NZ_FQXZ01000027.1"/>
</dbReference>
<protein>
    <submittedName>
        <fullName evidence="1">Uncharacterized protein</fullName>
    </submittedName>
</protein>